<accession>A0A2Z6QFS7</accession>
<dbReference type="Proteomes" id="UP000615446">
    <property type="component" value="Unassembled WGS sequence"/>
</dbReference>
<gene>
    <name evidence="2" type="ORF">RCL2_001707000</name>
    <name evidence="1" type="ORF">RclHR1_01570025</name>
</gene>
<keyword evidence="3" id="KW-1185">Reference proteome</keyword>
<reference evidence="1 3" key="1">
    <citation type="submission" date="2017-11" db="EMBL/GenBank/DDBJ databases">
        <title>The genome of Rhizophagus clarus HR1 reveals common genetic basis of auxotrophy among arbuscular mycorrhizal fungi.</title>
        <authorList>
            <person name="Kobayashi Y."/>
        </authorList>
    </citation>
    <scope>NUCLEOTIDE SEQUENCE [LARGE SCALE GENOMIC DNA]</scope>
    <source>
        <strain evidence="1 3">HR1</strain>
    </source>
</reference>
<dbReference type="EMBL" id="BEXD01000635">
    <property type="protein sequence ID" value="GBB89053.1"/>
    <property type="molecule type" value="Genomic_DNA"/>
</dbReference>
<dbReference type="EMBL" id="BLAL01000194">
    <property type="protein sequence ID" value="GES90208.1"/>
    <property type="molecule type" value="Genomic_DNA"/>
</dbReference>
<comment type="caution">
    <text evidence="1">The sequence shown here is derived from an EMBL/GenBank/DDBJ whole genome shotgun (WGS) entry which is preliminary data.</text>
</comment>
<organism evidence="1 3">
    <name type="scientific">Rhizophagus clarus</name>
    <dbReference type="NCBI Taxonomy" id="94130"/>
    <lineage>
        <taxon>Eukaryota</taxon>
        <taxon>Fungi</taxon>
        <taxon>Fungi incertae sedis</taxon>
        <taxon>Mucoromycota</taxon>
        <taxon>Glomeromycotina</taxon>
        <taxon>Glomeromycetes</taxon>
        <taxon>Glomerales</taxon>
        <taxon>Glomeraceae</taxon>
        <taxon>Rhizophagus</taxon>
    </lineage>
</organism>
<dbReference type="AlphaFoldDB" id="A0A2Z6QFS7"/>
<reference evidence="2" key="2">
    <citation type="submission" date="2019-10" db="EMBL/GenBank/DDBJ databases">
        <title>Conservation and host-specific expression of non-tandemly repeated heterogenous ribosome RNA gene in arbuscular mycorrhizal fungi.</title>
        <authorList>
            <person name="Maeda T."/>
            <person name="Kobayashi Y."/>
            <person name="Nakagawa T."/>
            <person name="Ezawa T."/>
            <person name="Yamaguchi K."/>
            <person name="Bino T."/>
            <person name="Nishimoto Y."/>
            <person name="Shigenobu S."/>
            <person name="Kawaguchi M."/>
        </authorList>
    </citation>
    <scope>NUCLEOTIDE SEQUENCE</scope>
    <source>
        <strain evidence="2">HR1</strain>
    </source>
</reference>
<evidence type="ECO:0000313" key="2">
    <source>
        <dbReference type="EMBL" id="GES90208.1"/>
    </source>
</evidence>
<sequence length="114" mass="13354">MHFTGRLRGLYEKSKRILRNKERQNSKTPDQAEWHFTADENWISWKASPLSESVVYTIKEYSTTEIQALLATSEEKEDNIDDFEMSRVEKVLIHRKKVMEAIETSKTLPGIIPK</sequence>
<proteinExistence type="predicted"/>
<protein>
    <submittedName>
        <fullName evidence="1">Uncharacterized protein</fullName>
    </submittedName>
</protein>
<evidence type="ECO:0000313" key="1">
    <source>
        <dbReference type="EMBL" id="GBB89053.1"/>
    </source>
</evidence>
<name>A0A2Z6QFS7_9GLOM</name>
<evidence type="ECO:0000313" key="3">
    <source>
        <dbReference type="Proteomes" id="UP000247702"/>
    </source>
</evidence>
<dbReference type="Proteomes" id="UP000247702">
    <property type="component" value="Unassembled WGS sequence"/>
</dbReference>